<feature type="chain" id="PRO_5019531494" evidence="1">
    <location>
        <begin position="22"/>
        <end position="503"/>
    </location>
</feature>
<dbReference type="Proteomes" id="UP000286482">
    <property type="component" value="Unassembled WGS sequence"/>
</dbReference>
<keyword evidence="3" id="KW-1185">Reference proteome</keyword>
<dbReference type="InterPro" id="IPR012341">
    <property type="entry name" value="6hp_glycosidase-like_sf"/>
</dbReference>
<accession>A0A420EFS8</accession>
<name>A0A420EFS8_9ALTE</name>
<reference evidence="2 3" key="1">
    <citation type="submission" date="2018-09" db="EMBL/GenBank/DDBJ databases">
        <authorList>
            <person name="Wang Z."/>
        </authorList>
    </citation>
    <scope>NUCLEOTIDE SEQUENCE [LARGE SCALE GENOMIC DNA]</scope>
    <source>
        <strain evidence="2 3">ALS 81</strain>
    </source>
</reference>
<comment type="caution">
    <text evidence="2">The sequence shown here is derived from an EMBL/GenBank/DDBJ whole genome shotgun (WGS) entry which is preliminary data.</text>
</comment>
<dbReference type="Gene3D" id="1.50.10.10">
    <property type="match status" value="1"/>
</dbReference>
<dbReference type="SUPFAM" id="SSF48208">
    <property type="entry name" value="Six-hairpin glycosidases"/>
    <property type="match status" value="1"/>
</dbReference>
<protein>
    <submittedName>
        <fullName evidence="2">N-acylglucosamine 2-epimerase</fullName>
    </submittedName>
</protein>
<dbReference type="GO" id="GO:0005975">
    <property type="term" value="P:carbohydrate metabolic process"/>
    <property type="evidence" value="ECO:0007669"/>
    <property type="project" value="InterPro"/>
</dbReference>
<dbReference type="InterPro" id="IPR008928">
    <property type="entry name" value="6-hairpin_glycosidase_sf"/>
</dbReference>
<dbReference type="OrthoDB" id="9148828at2"/>
<proteinExistence type="predicted"/>
<dbReference type="RefSeq" id="WP_120353519.1">
    <property type="nucleotide sequence ID" value="NZ_RAQO01000004.1"/>
</dbReference>
<gene>
    <name evidence="2" type="ORF">DBZ36_03340</name>
</gene>
<dbReference type="EMBL" id="RAQO01000004">
    <property type="protein sequence ID" value="RKF19513.1"/>
    <property type="molecule type" value="Genomic_DNA"/>
</dbReference>
<organism evidence="2 3">
    <name type="scientific">Alginatibacterium sediminis</name>
    <dbReference type="NCBI Taxonomy" id="2164068"/>
    <lineage>
        <taxon>Bacteria</taxon>
        <taxon>Pseudomonadati</taxon>
        <taxon>Pseudomonadota</taxon>
        <taxon>Gammaproteobacteria</taxon>
        <taxon>Alteromonadales</taxon>
        <taxon>Alteromonadaceae</taxon>
        <taxon>Alginatibacterium</taxon>
    </lineage>
</organism>
<evidence type="ECO:0000256" key="1">
    <source>
        <dbReference type="SAM" id="SignalP"/>
    </source>
</evidence>
<keyword evidence="1" id="KW-0732">Signal</keyword>
<dbReference type="AlphaFoldDB" id="A0A420EFS8"/>
<evidence type="ECO:0000313" key="3">
    <source>
        <dbReference type="Proteomes" id="UP000286482"/>
    </source>
</evidence>
<sequence length="503" mass="58550">MRTISAKIMSCLYLIIFNVHASTEIDFAKRIATGEQWLSHMENGLSPYWMAPSAYGEPVGNFPTFRCDDGQVLELSNPCPELANQRWIAQEFGRDFTRMKSRQIYAYGVRYHLTGDPKALSLAKAGVDYLLTQLRDTKNGGMISVREGQQAKFKWQQRTSQDQAYAIVGLAFYYYLTRDPEVEKALVEQQHFIFEHYKSTTKNQLLWVIEDSHEHFHQQLELVAQLDQINAYLLLVTPLLPKQHQLKWRADLEWLTEQMLAQYHNVEQWRFYGAIHHRAVMRETAKHNDFGHTIKAYWMTYLVGQQLNRDDWVDLALKGMKSTIAKAAYQYSKSYLKDILSTDQLAAIEYSHLYSWRESNYSDWISSWQWAELDQALMTLSIREGNNLSPQLVRQLYFTTTSFQQFWVDESYGGVGLMPKTLKQFHWGNAYHQFEHALVGYLSAQAWYDKPATLYYALPPLADVTLQPYYFSGEVLSHQITSIALDIPMLEQVEVSFRITPGN</sequence>
<evidence type="ECO:0000313" key="2">
    <source>
        <dbReference type="EMBL" id="RKF19513.1"/>
    </source>
</evidence>
<feature type="signal peptide" evidence="1">
    <location>
        <begin position="1"/>
        <end position="21"/>
    </location>
</feature>